<dbReference type="GO" id="GO:0016301">
    <property type="term" value="F:kinase activity"/>
    <property type="evidence" value="ECO:0007669"/>
    <property type="project" value="UniProtKB-KW"/>
</dbReference>
<dbReference type="AlphaFoldDB" id="A0A7X5N200"/>
<feature type="non-terminal residue" evidence="1">
    <location>
        <position position="23"/>
    </location>
</feature>
<organism evidence="1 2">
    <name type="scientific">Xanthomonas perforans</name>
    <dbReference type="NCBI Taxonomy" id="442694"/>
    <lineage>
        <taxon>Bacteria</taxon>
        <taxon>Pseudomonadati</taxon>
        <taxon>Pseudomonadota</taxon>
        <taxon>Gammaproteobacteria</taxon>
        <taxon>Lysobacterales</taxon>
        <taxon>Lysobacteraceae</taxon>
        <taxon>Xanthomonas</taxon>
    </lineage>
</organism>
<name>A0A7X5N200_XANPE</name>
<comment type="caution">
    <text evidence="1">The sequence shown here is derived from an EMBL/GenBank/DDBJ whole genome shotgun (WGS) entry which is preliminary data.</text>
</comment>
<dbReference type="EMBL" id="JAAGYU010001054">
    <property type="protein sequence ID" value="NEL79898.1"/>
    <property type="molecule type" value="Genomic_DNA"/>
</dbReference>
<keyword evidence="1" id="KW-0418">Kinase</keyword>
<gene>
    <name evidence="1" type="ORF">G3W61_27105</name>
</gene>
<proteinExistence type="predicted"/>
<dbReference type="Proteomes" id="UP000471082">
    <property type="component" value="Unassembled WGS sequence"/>
</dbReference>
<reference evidence="1 2" key="1">
    <citation type="submission" date="2019-11" db="EMBL/GenBank/DDBJ databases">
        <title>Genome-resolved metagenomics to study the prevalence of co-infection and intraspecific heterogeneity among plant pathogen metapopulations.</title>
        <authorList>
            <person name="Newberry E."/>
            <person name="Bhandari R."/>
            <person name="Kemble J."/>
            <person name="Sikora E."/>
            <person name="Potnis N."/>
        </authorList>
    </citation>
    <scope>NUCLEOTIDE SEQUENCE [LARGE SCALE GENOMIC DNA]</scope>
    <source>
        <strain evidence="1">Xp_Tom_Tuscaloosa_18b</strain>
    </source>
</reference>
<accession>A0A7X5N200</accession>
<sequence>MMDTAAPATPASASPLAIVVMGV</sequence>
<evidence type="ECO:0000313" key="2">
    <source>
        <dbReference type="Proteomes" id="UP000471082"/>
    </source>
</evidence>
<evidence type="ECO:0000313" key="1">
    <source>
        <dbReference type="EMBL" id="NEL79898.1"/>
    </source>
</evidence>
<protein>
    <submittedName>
        <fullName evidence="1">Gluconokinase</fullName>
    </submittedName>
</protein>
<keyword evidence="1" id="KW-0808">Transferase</keyword>